<dbReference type="GeneTree" id="ENSGT00950000182856"/>
<dbReference type="PROSITE" id="PS50132">
    <property type="entry name" value="RGS"/>
    <property type="match status" value="1"/>
</dbReference>
<dbReference type="Gene3D" id="3.30.1520.10">
    <property type="entry name" value="Phox-like domain"/>
    <property type="match status" value="1"/>
</dbReference>
<dbReference type="PANTHER" id="PTHR22775:SF44">
    <property type="entry name" value="SORTING NEXIN-14"/>
    <property type="match status" value="1"/>
</dbReference>
<evidence type="ECO:0000256" key="1">
    <source>
        <dbReference type="ARBA" id="ARBA00010883"/>
    </source>
</evidence>
<evidence type="ECO:0000259" key="5">
    <source>
        <dbReference type="PROSITE" id="PS51207"/>
    </source>
</evidence>
<dbReference type="GO" id="GO:0080025">
    <property type="term" value="F:phosphatidylinositol-3,5-bisphosphate binding"/>
    <property type="evidence" value="ECO:0007669"/>
    <property type="project" value="InterPro"/>
</dbReference>
<evidence type="ECO:0000259" key="4">
    <source>
        <dbReference type="PROSITE" id="PS50195"/>
    </source>
</evidence>
<name>A0A3P8U423_AMPPE</name>
<dbReference type="SUPFAM" id="SSF64268">
    <property type="entry name" value="PX domain"/>
    <property type="match status" value="1"/>
</dbReference>
<feature type="domain" description="PX" evidence="4">
    <location>
        <begin position="563"/>
        <end position="683"/>
    </location>
</feature>
<comment type="similarity">
    <text evidence="1">Belongs to the sorting nexin family.</text>
</comment>
<dbReference type="Pfam" id="PF08628">
    <property type="entry name" value="Nexin_C"/>
    <property type="match status" value="1"/>
</dbReference>
<organism evidence="6 7">
    <name type="scientific">Amphiprion percula</name>
    <name type="common">Orange clownfish</name>
    <name type="synonym">Lutjanus percula</name>
    <dbReference type="NCBI Taxonomy" id="161767"/>
    <lineage>
        <taxon>Eukaryota</taxon>
        <taxon>Metazoa</taxon>
        <taxon>Chordata</taxon>
        <taxon>Craniata</taxon>
        <taxon>Vertebrata</taxon>
        <taxon>Euteleostomi</taxon>
        <taxon>Actinopterygii</taxon>
        <taxon>Neopterygii</taxon>
        <taxon>Teleostei</taxon>
        <taxon>Neoteleostei</taxon>
        <taxon>Acanthomorphata</taxon>
        <taxon>Ovalentaria</taxon>
        <taxon>Pomacentridae</taxon>
        <taxon>Amphiprion</taxon>
    </lineage>
</organism>
<protein>
    <submittedName>
        <fullName evidence="6">Sorting nexin 14</fullName>
    </submittedName>
</protein>
<dbReference type="PROSITE" id="PS50195">
    <property type="entry name" value="PX"/>
    <property type="match status" value="1"/>
</dbReference>
<keyword evidence="2" id="KW-0812">Transmembrane</keyword>
<dbReference type="SUPFAM" id="SSF48097">
    <property type="entry name" value="Regulator of G-protein signaling, RGS"/>
    <property type="match status" value="1"/>
</dbReference>
<dbReference type="InterPro" id="IPR016137">
    <property type="entry name" value="RGS"/>
</dbReference>
<dbReference type="InterPro" id="IPR036871">
    <property type="entry name" value="PX_dom_sf"/>
</dbReference>
<reference evidence="6 7" key="1">
    <citation type="submission" date="2018-03" db="EMBL/GenBank/DDBJ databases">
        <title>Finding Nemo's genes: A chromosome-scale reference assembly of the genome of the orange clownfish Amphiprion percula.</title>
        <authorList>
            <person name="Lehmann R."/>
        </authorList>
    </citation>
    <scope>NUCLEOTIDE SEQUENCE</scope>
</reference>
<dbReference type="Pfam" id="PF00787">
    <property type="entry name" value="PX"/>
    <property type="match status" value="1"/>
</dbReference>
<evidence type="ECO:0000256" key="2">
    <source>
        <dbReference type="SAM" id="Phobius"/>
    </source>
</evidence>
<dbReference type="InterPro" id="IPR003114">
    <property type="entry name" value="Phox_assoc"/>
</dbReference>
<dbReference type="Gene3D" id="1.10.167.10">
    <property type="entry name" value="Regulator of G-protein Signalling 4, domain 2"/>
    <property type="match status" value="1"/>
</dbReference>
<keyword evidence="2" id="KW-1133">Transmembrane helix</keyword>
<dbReference type="Pfam" id="PF00615">
    <property type="entry name" value="RGS"/>
    <property type="match status" value="1"/>
</dbReference>
<dbReference type="PANTHER" id="PTHR22775">
    <property type="entry name" value="SORTING NEXIN"/>
    <property type="match status" value="1"/>
</dbReference>
<dbReference type="AlphaFoldDB" id="A0A3P8U423"/>
<dbReference type="Pfam" id="PF02194">
    <property type="entry name" value="PXA"/>
    <property type="match status" value="1"/>
</dbReference>
<accession>A0A3P8U423</accession>
<dbReference type="Ensembl" id="ENSAPET00000030863.1">
    <property type="protein sequence ID" value="ENSAPEP00000030058.1"/>
    <property type="gene ID" value="ENSAPEG00000021243.1"/>
</dbReference>
<dbReference type="GO" id="GO:0005770">
    <property type="term" value="C:late endosome"/>
    <property type="evidence" value="ECO:0007669"/>
    <property type="project" value="TreeGrafter"/>
</dbReference>
<feature type="transmembrane region" description="Helical" evidence="2">
    <location>
        <begin position="51"/>
        <end position="70"/>
    </location>
</feature>
<reference evidence="6" key="3">
    <citation type="submission" date="2025-09" db="UniProtKB">
        <authorList>
            <consortium name="Ensembl"/>
        </authorList>
    </citation>
    <scope>IDENTIFICATION</scope>
</reference>
<dbReference type="CDD" id="cd08722">
    <property type="entry name" value="RGS_SNX14"/>
    <property type="match status" value="1"/>
</dbReference>
<dbReference type="SMART" id="SM00313">
    <property type="entry name" value="PXA"/>
    <property type="match status" value="1"/>
</dbReference>
<evidence type="ECO:0000313" key="7">
    <source>
        <dbReference type="Proteomes" id="UP000265080"/>
    </source>
</evidence>
<sequence>MAGIFTYVEDLKRGLKVDVLREAGRQYPLSCFLLLSMVFLTVLLNRYIHILMVFWSLLAGLITFYCSLGPESLLPNIFFTVKPRNKRQEQELFPLGHSCAVCGKVKCKRHRPTLLLENYQPWLDLKVHSKVDASVAEVFELVLENFVYPWYRDITDDEACLDEVRMTFRFFASVLVRRAQKVDIMTVFADKVMKAAMKHIEIIAKARERVNNVEGLQQAALDEYGADLHIALHSRKDELLYLRKLTEMLFSYVMPPKATDCRSLALLLREVMAGSVILPTMDFMADPDTVNLMVLIFVDDTPPEPATEPPSALVPFLQKYADVSNKKQSVLKLELKEIREQQDLLFRFMNFLKQEGAVHVLQFCLTVEEFNDKILSPELSDTELQRLHGEVLHIYETYCLDESIDKISFDPFIVEEIRNIAKGPYTGVVKLQTMRCLFEAYEHVLSLLERVFTPMFCHSDEYFRHLLRGAESPTRNSRINRNSFILEENRNLSKRGESFGISRIGSKIKGVFKSQTMEGALLPPSAMNDMDDDVVEEATVVMEDDTPAEPASTPGSQRNLSAWSITIPFIDFYDDLAKKEKIPVFCIDVERNDRKDVGHETEKWSVYRRYLEFYVLESKLTEFHGTFADAQLPSKRIIGPKNFEFLASKREEFEEYLQRLLQHPELSNSQLLADFLSPHSMESQFLDRMLPDVNLGKIFKSVPGKLIKERGQNLEPFIQSFFNSCESPKPKPSRPELTILSPTAENNKKLFNGLFKNNANFSGGPEIKQNSNYFMEMVTVDGMYDYMMYVGRVVFRMPDWLHHILAAGRILFKSTFEAYMDQYMQSKLEQILQEHRMVSLITQLRDAVFCENSEERTAEDKQVRAKQTFEEMMKYLPDFVGKCIGEEAKYEGIQLLFDGLQQPLLNKQMTYVLLDIAVQELFPELSKGVREAIIV</sequence>
<dbReference type="GO" id="GO:0097352">
    <property type="term" value="P:autophagosome maturation"/>
    <property type="evidence" value="ECO:0007669"/>
    <property type="project" value="TreeGrafter"/>
</dbReference>
<feature type="domain" description="PXA" evidence="5">
    <location>
        <begin position="128"/>
        <end position="302"/>
    </location>
</feature>
<dbReference type="SMART" id="SM00315">
    <property type="entry name" value="RGS"/>
    <property type="match status" value="1"/>
</dbReference>
<feature type="transmembrane region" description="Helical" evidence="2">
    <location>
        <begin position="27"/>
        <end position="44"/>
    </location>
</feature>
<evidence type="ECO:0000259" key="3">
    <source>
        <dbReference type="PROSITE" id="PS50132"/>
    </source>
</evidence>
<dbReference type="Proteomes" id="UP000265080">
    <property type="component" value="Chromosome 11"/>
</dbReference>
<dbReference type="InterPro" id="IPR044926">
    <property type="entry name" value="RGS_subdomain_2"/>
</dbReference>
<evidence type="ECO:0000313" key="6">
    <source>
        <dbReference type="Ensembl" id="ENSAPEP00000030058.1"/>
    </source>
</evidence>
<reference evidence="6" key="2">
    <citation type="submission" date="2025-08" db="UniProtKB">
        <authorList>
            <consortium name="Ensembl"/>
        </authorList>
    </citation>
    <scope>IDENTIFICATION</scope>
</reference>
<dbReference type="InterPro" id="IPR037436">
    <property type="entry name" value="SNX14_PX"/>
</dbReference>
<dbReference type="PROSITE" id="PS51207">
    <property type="entry name" value="PXA"/>
    <property type="match status" value="1"/>
</dbReference>
<dbReference type="SMART" id="SM00312">
    <property type="entry name" value="PX"/>
    <property type="match status" value="1"/>
</dbReference>
<dbReference type="CDD" id="cd06877">
    <property type="entry name" value="PX_SNX14"/>
    <property type="match status" value="1"/>
</dbReference>
<dbReference type="InterPro" id="IPR037892">
    <property type="entry name" value="SNX14_RGS"/>
</dbReference>
<dbReference type="InterPro" id="IPR013937">
    <property type="entry name" value="Sorting_nexin_C"/>
</dbReference>
<proteinExistence type="inferred from homology"/>
<feature type="domain" description="RGS" evidence="3">
    <location>
        <begin position="334"/>
        <end position="466"/>
    </location>
</feature>
<dbReference type="InterPro" id="IPR001683">
    <property type="entry name" value="PX_dom"/>
</dbReference>
<keyword evidence="7" id="KW-1185">Reference proteome</keyword>
<dbReference type="InterPro" id="IPR036305">
    <property type="entry name" value="RGS_sf"/>
</dbReference>
<keyword evidence="2" id="KW-0472">Membrane</keyword>